<sequence>MSKTWSHPLPRRSPGSFHASRALRRTGPYQSKEDRDDDYKHGLDRYEELEKSQAYSAVNYEGYTRQEHAAKVAMPSPKVEGTPSDRRKALYQKFYKHLQEAKTPDCVVLSTTNENQEYTISLCQALQKRGLHVEMLYLHAESGLTRALQDIRADGSSICILVEQRNIALCSCTVIIFAQSLKIHRNMPQDQALDFVVAEYNRGLSEERPSKDPSELAAETSQMLDDYLNRDKHMHHYVPSDVRHLLMFLAEGVHVDKGELDMLSEYVLSRQEQADKSMDGITSLQSAGLGKPPPLLPTPILSQPPLGYSSQSLPGTPPPLMSKCPFGPMSTRMPGPRAPLLNTPQFPRGPPRRLGPRPALLPWPGGPLLPRHRLPPHN</sequence>
<dbReference type="PANTHER" id="PTHR23295">
    <property type="entry name" value="NUCLEAR RECEPTOR COACTIVATOR 5-RELATED"/>
    <property type="match status" value="1"/>
</dbReference>
<evidence type="ECO:0000313" key="2">
    <source>
        <dbReference type="EMBL" id="CAL1595330.1"/>
    </source>
</evidence>
<evidence type="ECO:0000313" key="3">
    <source>
        <dbReference type="Proteomes" id="UP001497482"/>
    </source>
</evidence>
<keyword evidence="3" id="KW-1185">Reference proteome</keyword>
<evidence type="ECO:0008006" key="4">
    <source>
        <dbReference type="Google" id="ProtNLM"/>
    </source>
</evidence>
<dbReference type="Gene3D" id="3.40.50.800">
    <property type="entry name" value="Anticodon-binding domain"/>
    <property type="match status" value="1"/>
</dbReference>
<reference evidence="2 3" key="1">
    <citation type="submission" date="2024-04" db="EMBL/GenBank/DDBJ databases">
        <authorList>
            <person name="Waldvogel A.-M."/>
            <person name="Schoenle A."/>
        </authorList>
    </citation>
    <scope>NUCLEOTIDE SEQUENCE [LARGE SCALE GENOMIC DNA]</scope>
</reference>
<evidence type="ECO:0000256" key="1">
    <source>
        <dbReference type="SAM" id="MobiDB-lite"/>
    </source>
</evidence>
<dbReference type="InterPro" id="IPR036621">
    <property type="entry name" value="Anticodon-bd_dom_sf"/>
</dbReference>
<gene>
    <name evidence="2" type="ORF">KC01_LOCUS24145</name>
</gene>
<dbReference type="InterPro" id="IPR052600">
    <property type="entry name" value="Nuc_rcpt_coact/corep"/>
</dbReference>
<dbReference type="EMBL" id="OZ035842">
    <property type="protein sequence ID" value="CAL1595330.1"/>
    <property type="molecule type" value="Genomic_DNA"/>
</dbReference>
<feature type="region of interest" description="Disordered" evidence="1">
    <location>
        <begin position="334"/>
        <end position="378"/>
    </location>
</feature>
<name>A0AAV2L2P4_KNICA</name>
<dbReference type="Proteomes" id="UP001497482">
    <property type="component" value="Chromosome 20"/>
</dbReference>
<dbReference type="SUPFAM" id="SSF52954">
    <property type="entry name" value="Class II aaRS ABD-related"/>
    <property type="match status" value="1"/>
</dbReference>
<feature type="compositionally biased region" description="Basic and acidic residues" evidence="1">
    <location>
        <begin position="31"/>
        <end position="43"/>
    </location>
</feature>
<organism evidence="2 3">
    <name type="scientific">Knipowitschia caucasica</name>
    <name type="common">Caucasian dwarf goby</name>
    <name type="synonym">Pomatoschistus caucasicus</name>
    <dbReference type="NCBI Taxonomy" id="637954"/>
    <lineage>
        <taxon>Eukaryota</taxon>
        <taxon>Metazoa</taxon>
        <taxon>Chordata</taxon>
        <taxon>Craniata</taxon>
        <taxon>Vertebrata</taxon>
        <taxon>Euteleostomi</taxon>
        <taxon>Actinopterygii</taxon>
        <taxon>Neopterygii</taxon>
        <taxon>Teleostei</taxon>
        <taxon>Neoteleostei</taxon>
        <taxon>Acanthomorphata</taxon>
        <taxon>Gobiaria</taxon>
        <taxon>Gobiiformes</taxon>
        <taxon>Gobioidei</taxon>
        <taxon>Gobiidae</taxon>
        <taxon>Gobiinae</taxon>
        <taxon>Knipowitschia</taxon>
    </lineage>
</organism>
<protein>
    <recommendedName>
        <fullName evidence="4">Nuclear receptor coactivator 5-like</fullName>
    </recommendedName>
</protein>
<accession>A0AAV2L2P4</accession>
<proteinExistence type="predicted"/>
<dbReference type="PANTHER" id="PTHR23295:SF5">
    <property type="entry name" value="SI:CH211-216L23.2"/>
    <property type="match status" value="1"/>
</dbReference>
<feature type="region of interest" description="Disordered" evidence="1">
    <location>
        <begin position="1"/>
        <end position="43"/>
    </location>
</feature>
<dbReference type="AlphaFoldDB" id="A0AAV2L2P4"/>